<proteinExistence type="predicted"/>
<keyword evidence="6" id="KW-1185">Reference proteome</keyword>
<dbReference type="PANTHER" id="PTHR15371">
    <property type="entry name" value="TIM23"/>
    <property type="match status" value="1"/>
</dbReference>
<dbReference type="GO" id="GO:0008320">
    <property type="term" value="F:protein transmembrane transporter activity"/>
    <property type="evidence" value="ECO:0007669"/>
    <property type="project" value="EnsemblFungi"/>
</dbReference>
<dbReference type="Pfam" id="PF02466">
    <property type="entry name" value="Tim17"/>
    <property type="match status" value="1"/>
</dbReference>
<keyword evidence="3" id="KW-1133">Transmembrane helix</keyword>
<dbReference type="GeneID" id="30036303"/>
<evidence type="ECO:0000256" key="1">
    <source>
        <dbReference type="ARBA" id="ARBA00004141"/>
    </source>
</evidence>
<evidence type="ECO:0000256" key="3">
    <source>
        <dbReference type="ARBA" id="ARBA00022989"/>
    </source>
</evidence>
<dbReference type="GO" id="GO:0030150">
    <property type="term" value="P:protein import into mitochondrial matrix"/>
    <property type="evidence" value="ECO:0007669"/>
    <property type="project" value="EnsemblFungi"/>
</dbReference>
<dbReference type="PANTHER" id="PTHR15371:SF0">
    <property type="entry name" value="SD19278P"/>
    <property type="match status" value="1"/>
</dbReference>
<sequence length="205" mass="21518">MSWLLGGGSSTKQQEPVKEQTFAFDPSEATNVSSFLTPQALDVSKLHPLAGLNQNLEYLTLEDETPAVNTGILPIKDWTDDLCYGTGIVYLSGLGIGGAYGLAEGLRKTADSKSARLRLNGVLNAVTRRGPFLGNSAGVIALVYNLVNSSIDYFRGEHDSYNSIAAGAISGALFKATKGPKAMAISSGLVSVAAGVWCAVKKSVF</sequence>
<dbReference type="RefSeq" id="XP_018733866.1">
    <property type="nucleotide sequence ID" value="XM_018881258.1"/>
</dbReference>
<accession>A0A167C9C6</accession>
<gene>
    <name evidence="5" type="primary">TIM23</name>
    <name evidence="5" type="ORF">AWJ20_4198</name>
</gene>
<dbReference type="AlphaFoldDB" id="A0A167C9C6"/>
<keyword evidence="2" id="KW-0812">Transmembrane</keyword>
<dbReference type="EMBL" id="CP014500">
    <property type="protein sequence ID" value="ANB11389.1"/>
    <property type="molecule type" value="Genomic_DNA"/>
</dbReference>
<evidence type="ECO:0000256" key="2">
    <source>
        <dbReference type="ARBA" id="ARBA00022692"/>
    </source>
</evidence>
<evidence type="ECO:0000313" key="6">
    <source>
        <dbReference type="Proteomes" id="UP000189580"/>
    </source>
</evidence>
<reference evidence="5 6" key="1">
    <citation type="submission" date="2016-02" db="EMBL/GenBank/DDBJ databases">
        <title>Complete genome sequence and transcriptome regulation of the pentose utilising yeast Sugiyamaella lignohabitans.</title>
        <authorList>
            <person name="Bellasio M."/>
            <person name="Peymann A."/>
            <person name="Valli M."/>
            <person name="Sipitzky M."/>
            <person name="Graf A."/>
            <person name="Sauer M."/>
            <person name="Marx H."/>
            <person name="Mattanovich D."/>
        </authorList>
    </citation>
    <scope>NUCLEOTIDE SEQUENCE [LARGE SCALE GENOMIC DNA]</scope>
    <source>
        <strain evidence="5 6">CBS 10342</strain>
    </source>
</reference>
<dbReference type="Proteomes" id="UP000189580">
    <property type="component" value="Chromosome c"/>
</dbReference>
<dbReference type="KEGG" id="slb:AWJ20_4198"/>
<evidence type="ECO:0000256" key="4">
    <source>
        <dbReference type="ARBA" id="ARBA00023136"/>
    </source>
</evidence>
<evidence type="ECO:0000313" key="5">
    <source>
        <dbReference type="EMBL" id="ANB11389.1"/>
    </source>
</evidence>
<keyword evidence="4" id="KW-0472">Membrane</keyword>
<organism evidence="5 6">
    <name type="scientific">Sugiyamaella lignohabitans</name>
    <dbReference type="NCBI Taxonomy" id="796027"/>
    <lineage>
        <taxon>Eukaryota</taxon>
        <taxon>Fungi</taxon>
        <taxon>Dikarya</taxon>
        <taxon>Ascomycota</taxon>
        <taxon>Saccharomycotina</taxon>
        <taxon>Dipodascomycetes</taxon>
        <taxon>Dipodascales</taxon>
        <taxon>Trichomonascaceae</taxon>
        <taxon>Sugiyamaella</taxon>
    </lineage>
</organism>
<dbReference type="InterPro" id="IPR045238">
    <property type="entry name" value="Tim23-like"/>
</dbReference>
<comment type="subcellular location">
    <subcellularLocation>
        <location evidence="1">Membrane</location>
        <topology evidence="1">Multi-pass membrane protein</topology>
    </subcellularLocation>
</comment>
<dbReference type="GO" id="GO:0005744">
    <property type="term" value="C:TIM23 mitochondrial import inner membrane translocase complex"/>
    <property type="evidence" value="ECO:0007669"/>
    <property type="project" value="EnsemblFungi"/>
</dbReference>
<dbReference type="OrthoDB" id="159299at2759"/>
<dbReference type="GO" id="GO:0030943">
    <property type="term" value="F:mitochondrion targeting sequence binding"/>
    <property type="evidence" value="ECO:0007669"/>
    <property type="project" value="EnsemblFungi"/>
</dbReference>
<protein>
    <submittedName>
        <fullName evidence="5">Protein transporter TIM23</fullName>
    </submittedName>
</protein>
<name>A0A167C9C6_9ASCO</name>